<organism evidence="5 6">
    <name type="scientific">Nocardia pseudobrasiliensis</name>
    <dbReference type="NCBI Taxonomy" id="45979"/>
    <lineage>
        <taxon>Bacteria</taxon>
        <taxon>Bacillati</taxon>
        <taxon>Actinomycetota</taxon>
        <taxon>Actinomycetes</taxon>
        <taxon>Mycobacteriales</taxon>
        <taxon>Nocardiaceae</taxon>
        <taxon>Nocardia</taxon>
    </lineage>
</organism>
<keyword evidence="1" id="KW-0805">Transcription regulation</keyword>
<evidence type="ECO:0000313" key="6">
    <source>
        <dbReference type="Proteomes" id="UP000254869"/>
    </source>
</evidence>
<dbReference type="GO" id="GO:0003700">
    <property type="term" value="F:DNA-binding transcription factor activity"/>
    <property type="evidence" value="ECO:0007669"/>
    <property type="project" value="InterPro"/>
</dbReference>
<dbReference type="SUPFAM" id="SSF46689">
    <property type="entry name" value="Homeodomain-like"/>
    <property type="match status" value="2"/>
</dbReference>
<dbReference type="InterPro" id="IPR009057">
    <property type="entry name" value="Homeodomain-like_sf"/>
</dbReference>
<dbReference type="EMBL" id="QQBC01000007">
    <property type="protein sequence ID" value="RDI64739.1"/>
    <property type="molecule type" value="Genomic_DNA"/>
</dbReference>
<name>A0A370I1X3_9NOCA</name>
<dbReference type="AlphaFoldDB" id="A0A370I1X3"/>
<dbReference type="SUPFAM" id="SSF52317">
    <property type="entry name" value="Class I glutamine amidotransferase-like"/>
    <property type="match status" value="1"/>
</dbReference>
<dbReference type="InterPro" id="IPR002818">
    <property type="entry name" value="DJ-1/PfpI"/>
</dbReference>
<evidence type="ECO:0000256" key="2">
    <source>
        <dbReference type="ARBA" id="ARBA00023125"/>
    </source>
</evidence>
<dbReference type="Proteomes" id="UP000254869">
    <property type="component" value="Unassembled WGS sequence"/>
</dbReference>
<keyword evidence="2" id="KW-0238">DNA-binding</keyword>
<accession>A0A370I1X3</accession>
<proteinExistence type="predicted"/>
<dbReference type="PROSITE" id="PS01124">
    <property type="entry name" value="HTH_ARAC_FAMILY_2"/>
    <property type="match status" value="1"/>
</dbReference>
<protein>
    <submittedName>
        <fullName evidence="5">Transcriptional regulator GlxA family with amidase domain</fullName>
    </submittedName>
</protein>
<comment type="caution">
    <text evidence="5">The sequence shown here is derived from an EMBL/GenBank/DDBJ whole genome shotgun (WGS) entry which is preliminary data.</text>
</comment>
<evidence type="ECO:0000259" key="4">
    <source>
        <dbReference type="PROSITE" id="PS01124"/>
    </source>
</evidence>
<keyword evidence="3" id="KW-0804">Transcription</keyword>
<dbReference type="Gene3D" id="3.40.50.880">
    <property type="match status" value="1"/>
</dbReference>
<dbReference type="PANTHER" id="PTHR43130">
    <property type="entry name" value="ARAC-FAMILY TRANSCRIPTIONAL REGULATOR"/>
    <property type="match status" value="1"/>
</dbReference>
<sequence length="314" mass="34504">MHIVAAVVPDRVEIYDLIIGCHVFATTVIPDVGYGYDVRVCGDEPTTAMSFGQQMFDMRARWPMSEIENADTVLIPGFQPPWEVPPELAQAIRRAAGAGARIASVCTGAFVVAEAGLLDGQRATTHWMNCDALARRFPNVQVDPDVLFVDNGSVLTSAGYSAGLDMCLHMVRNDYGAQVAADTARTIVMPLQRDGGQAQFITHTGDPGERTALQPVLEWIEHHLDKPLSQTDIARAAGVSVRTLQRHFQEQLGTTALQWLLRTRIDRARQLLETTDLSIEQIADQCGFGSAVTLRHHFGRKIGVAPLAYRKAFR</sequence>
<dbReference type="Pfam" id="PF12833">
    <property type="entry name" value="HTH_18"/>
    <property type="match status" value="1"/>
</dbReference>
<dbReference type="InterPro" id="IPR052158">
    <property type="entry name" value="INH-QAR"/>
</dbReference>
<dbReference type="GO" id="GO:0043565">
    <property type="term" value="F:sequence-specific DNA binding"/>
    <property type="evidence" value="ECO:0007669"/>
    <property type="project" value="InterPro"/>
</dbReference>
<dbReference type="STRING" id="1210086.GCA_001613105_02461"/>
<dbReference type="RefSeq" id="WP_067996521.1">
    <property type="nucleotide sequence ID" value="NZ_QQBC01000007.1"/>
</dbReference>
<dbReference type="PANTHER" id="PTHR43130:SF3">
    <property type="entry name" value="HTH-TYPE TRANSCRIPTIONAL REGULATOR RV1931C"/>
    <property type="match status" value="1"/>
</dbReference>
<feature type="domain" description="HTH araC/xylS-type" evidence="4">
    <location>
        <begin position="214"/>
        <end position="312"/>
    </location>
</feature>
<gene>
    <name evidence="5" type="ORF">DFR76_107114</name>
</gene>
<dbReference type="Gene3D" id="1.10.10.60">
    <property type="entry name" value="Homeodomain-like"/>
    <property type="match status" value="1"/>
</dbReference>
<dbReference type="InterPro" id="IPR029062">
    <property type="entry name" value="Class_I_gatase-like"/>
</dbReference>
<dbReference type="PROSITE" id="PS00041">
    <property type="entry name" value="HTH_ARAC_FAMILY_1"/>
    <property type="match status" value="1"/>
</dbReference>
<dbReference type="InterPro" id="IPR018060">
    <property type="entry name" value="HTH_AraC"/>
</dbReference>
<evidence type="ECO:0000313" key="5">
    <source>
        <dbReference type="EMBL" id="RDI64739.1"/>
    </source>
</evidence>
<keyword evidence="6" id="KW-1185">Reference proteome</keyword>
<evidence type="ECO:0000256" key="3">
    <source>
        <dbReference type="ARBA" id="ARBA00023163"/>
    </source>
</evidence>
<dbReference type="CDD" id="cd03137">
    <property type="entry name" value="GATase1_AraC_1"/>
    <property type="match status" value="1"/>
</dbReference>
<dbReference type="InterPro" id="IPR018062">
    <property type="entry name" value="HTH_AraC-typ_CS"/>
</dbReference>
<reference evidence="5 6" key="1">
    <citation type="submission" date="2018-07" db="EMBL/GenBank/DDBJ databases">
        <title>Genomic Encyclopedia of Type Strains, Phase IV (KMG-IV): sequencing the most valuable type-strain genomes for metagenomic binning, comparative biology and taxonomic classification.</title>
        <authorList>
            <person name="Goeker M."/>
        </authorList>
    </citation>
    <scope>NUCLEOTIDE SEQUENCE [LARGE SCALE GENOMIC DNA]</scope>
    <source>
        <strain evidence="5 6">DSM 44290</strain>
    </source>
</reference>
<evidence type="ECO:0000256" key="1">
    <source>
        <dbReference type="ARBA" id="ARBA00023015"/>
    </source>
</evidence>
<dbReference type="Pfam" id="PF01965">
    <property type="entry name" value="DJ-1_PfpI"/>
    <property type="match status" value="1"/>
</dbReference>
<dbReference type="SMART" id="SM00342">
    <property type="entry name" value="HTH_ARAC"/>
    <property type="match status" value="1"/>
</dbReference>